<dbReference type="AlphaFoldDB" id="A0AAN9IC48"/>
<accession>A0AAN9IC48</accession>
<name>A0AAN9IC48_CROPI</name>
<proteinExistence type="predicted"/>
<comment type="caution">
    <text evidence="1">The sequence shown here is derived from an EMBL/GenBank/DDBJ whole genome shotgun (WGS) entry which is preliminary data.</text>
</comment>
<evidence type="ECO:0000313" key="2">
    <source>
        <dbReference type="Proteomes" id="UP001372338"/>
    </source>
</evidence>
<reference evidence="1 2" key="1">
    <citation type="submission" date="2024-01" db="EMBL/GenBank/DDBJ databases">
        <title>The genomes of 5 underutilized Papilionoideae crops provide insights into root nodulation and disease resistanc.</title>
        <authorList>
            <person name="Yuan L."/>
        </authorList>
    </citation>
    <scope>NUCLEOTIDE SEQUENCE [LARGE SCALE GENOMIC DNA]</scope>
    <source>
        <strain evidence="1">ZHUSHIDOU_FW_LH</strain>
        <tissue evidence="1">Leaf</tissue>
    </source>
</reference>
<protein>
    <submittedName>
        <fullName evidence="1">Uncharacterized protein</fullName>
    </submittedName>
</protein>
<sequence>MVLENGVEERVVYVGTGKCIPLCRLIENSRSNRNTKDSWRWKMMDRARSPVIPTDDPLQPVTNGTAPDDFCPHMKAFNTKKMAETIAGNTIEVLRAIFFHSVPLNILYKRVEA</sequence>
<organism evidence="1 2">
    <name type="scientific">Crotalaria pallida</name>
    <name type="common">Smooth rattlebox</name>
    <name type="synonym">Crotalaria striata</name>
    <dbReference type="NCBI Taxonomy" id="3830"/>
    <lineage>
        <taxon>Eukaryota</taxon>
        <taxon>Viridiplantae</taxon>
        <taxon>Streptophyta</taxon>
        <taxon>Embryophyta</taxon>
        <taxon>Tracheophyta</taxon>
        <taxon>Spermatophyta</taxon>
        <taxon>Magnoliopsida</taxon>
        <taxon>eudicotyledons</taxon>
        <taxon>Gunneridae</taxon>
        <taxon>Pentapetalae</taxon>
        <taxon>rosids</taxon>
        <taxon>fabids</taxon>
        <taxon>Fabales</taxon>
        <taxon>Fabaceae</taxon>
        <taxon>Papilionoideae</taxon>
        <taxon>50 kb inversion clade</taxon>
        <taxon>genistoids sensu lato</taxon>
        <taxon>core genistoids</taxon>
        <taxon>Crotalarieae</taxon>
        <taxon>Crotalaria</taxon>
    </lineage>
</organism>
<keyword evidence="2" id="KW-1185">Reference proteome</keyword>
<gene>
    <name evidence="1" type="ORF">RIF29_14926</name>
</gene>
<dbReference type="Proteomes" id="UP001372338">
    <property type="component" value="Unassembled WGS sequence"/>
</dbReference>
<dbReference type="EMBL" id="JAYWIO010000003">
    <property type="protein sequence ID" value="KAK7273862.1"/>
    <property type="molecule type" value="Genomic_DNA"/>
</dbReference>
<evidence type="ECO:0000313" key="1">
    <source>
        <dbReference type="EMBL" id="KAK7273862.1"/>
    </source>
</evidence>